<comment type="cofactor">
    <cofactor evidence="1">
        <name>Zn(2+)</name>
        <dbReference type="ChEBI" id="CHEBI:29105"/>
    </cofactor>
</comment>
<organism evidence="16 17">
    <name type="scientific">Tumidithrix elongata BACA0141</name>
    <dbReference type="NCBI Taxonomy" id="2716417"/>
    <lineage>
        <taxon>Bacteria</taxon>
        <taxon>Bacillati</taxon>
        <taxon>Cyanobacteriota</taxon>
        <taxon>Cyanophyceae</taxon>
        <taxon>Pseudanabaenales</taxon>
        <taxon>Pseudanabaenaceae</taxon>
        <taxon>Tumidithrix</taxon>
        <taxon>Tumidithrix elongata</taxon>
    </lineage>
</organism>
<evidence type="ECO:0000256" key="2">
    <source>
        <dbReference type="ARBA" id="ARBA00004651"/>
    </source>
</evidence>
<feature type="transmembrane region" description="Helical" evidence="14">
    <location>
        <begin position="149"/>
        <end position="176"/>
    </location>
</feature>
<feature type="transmembrane region" description="Helical" evidence="14">
    <location>
        <begin position="52"/>
        <end position="76"/>
    </location>
</feature>
<evidence type="ECO:0000256" key="3">
    <source>
        <dbReference type="ARBA" id="ARBA00007931"/>
    </source>
</evidence>
<evidence type="ECO:0000256" key="9">
    <source>
        <dbReference type="ARBA" id="ARBA00022833"/>
    </source>
</evidence>
<dbReference type="Pfam" id="PF14559">
    <property type="entry name" value="TPR_19"/>
    <property type="match status" value="1"/>
</dbReference>
<evidence type="ECO:0000256" key="14">
    <source>
        <dbReference type="SAM" id="Phobius"/>
    </source>
</evidence>
<keyword evidence="9" id="KW-0862">Zinc</keyword>
<dbReference type="Pfam" id="PF13432">
    <property type="entry name" value="TPR_16"/>
    <property type="match status" value="1"/>
</dbReference>
<dbReference type="InterPro" id="IPR044537">
    <property type="entry name" value="Rip2-like"/>
</dbReference>
<feature type="domain" description="Peptidase M50" evidence="15">
    <location>
        <begin position="11"/>
        <end position="206"/>
    </location>
</feature>
<evidence type="ECO:0000256" key="6">
    <source>
        <dbReference type="ARBA" id="ARBA00022692"/>
    </source>
</evidence>
<dbReference type="GO" id="GO:0005886">
    <property type="term" value="C:plasma membrane"/>
    <property type="evidence" value="ECO:0007669"/>
    <property type="project" value="UniProtKB-SubCell"/>
</dbReference>
<dbReference type="Proteomes" id="UP001333818">
    <property type="component" value="Unassembled WGS sequence"/>
</dbReference>
<dbReference type="InterPro" id="IPR008915">
    <property type="entry name" value="Peptidase_M50"/>
</dbReference>
<dbReference type="GO" id="GO:0046872">
    <property type="term" value="F:metal ion binding"/>
    <property type="evidence" value="ECO:0007669"/>
    <property type="project" value="UniProtKB-KW"/>
</dbReference>
<keyword evidence="6 14" id="KW-0812">Transmembrane</keyword>
<evidence type="ECO:0000256" key="7">
    <source>
        <dbReference type="ARBA" id="ARBA00022723"/>
    </source>
</evidence>
<dbReference type="Gene3D" id="1.25.40.10">
    <property type="entry name" value="Tetratricopeptide repeat domain"/>
    <property type="match status" value="2"/>
</dbReference>
<accession>A0AAW9Q1E1</accession>
<dbReference type="AlphaFoldDB" id="A0AAW9Q1E1"/>
<evidence type="ECO:0000256" key="12">
    <source>
        <dbReference type="ARBA" id="ARBA00023136"/>
    </source>
</evidence>
<keyword evidence="4" id="KW-1003">Cell membrane</keyword>
<dbReference type="PANTHER" id="PTHR35864:SF1">
    <property type="entry name" value="ZINC METALLOPROTEASE YWHC-RELATED"/>
    <property type="match status" value="1"/>
</dbReference>
<sequence length="566" mass="64293">MYQLTILVFLGWLLSLCLHEFGHAIAAYWGGDTSVKEKGYLTLNPLKYVDPVLSLILPMLFLLIGGIGLPGAAVYINTSQIRNRFWLSLTSIAGPLASFVATIILVVIYKLIFSQLSPSHLQELSQLGDLHPLPTDPFLASLSPIIAKYWFVLGLAVLIYLQVFVTIFNLLPVPFLDGYGVIEPWLSKKWQKTIEPLKQYGFAILIALFWFSPAFSRQFSRWCYQLTGLLTIDREYIQTGFTLFEKASPPLAIGIFIIFAIARKLTTPKHRALYESALAYQRTGKLDAALRDLDKAIAIQPDFSQALLLKADILFQRKNYAEAICIWEPWLCEHPNDLGIEQHLILAQWNLGHFTEALARCDRLLSEIPNNAYICQLKAGILKNLHRDDEALEACDRGIALEPQTTYLWQLKGEILWKKECLEEALQVYRQVVEIDRKSISAWIAQAKILIALNQLENALACSDRALQIDPRELISLDTHSYILCLLREYDAAIDFIDRILRIDAKNALAYYNKACCYAEQKQLSLAIAQLKSALLYGDRDLKEKAKTDESFANIRDSLEFQQLMV</sequence>
<dbReference type="EMBL" id="JAZBJZ010000031">
    <property type="protein sequence ID" value="MEE3717023.1"/>
    <property type="molecule type" value="Genomic_DNA"/>
</dbReference>
<evidence type="ECO:0000256" key="11">
    <source>
        <dbReference type="ARBA" id="ARBA00023049"/>
    </source>
</evidence>
<comment type="subcellular location">
    <subcellularLocation>
        <location evidence="2">Cell membrane</location>
        <topology evidence="2">Multi-pass membrane protein</topology>
    </subcellularLocation>
</comment>
<feature type="repeat" description="TPR" evidence="13">
    <location>
        <begin position="270"/>
        <end position="303"/>
    </location>
</feature>
<proteinExistence type="inferred from homology"/>
<reference evidence="16" key="1">
    <citation type="submission" date="2024-01" db="EMBL/GenBank/DDBJ databases">
        <title>Bank of Algae and Cyanobacteria of the Azores (BACA) strain genomes.</title>
        <authorList>
            <person name="Luz R."/>
            <person name="Cordeiro R."/>
            <person name="Fonseca A."/>
            <person name="Goncalves V."/>
        </authorList>
    </citation>
    <scope>NUCLEOTIDE SEQUENCE</scope>
    <source>
        <strain evidence="16">BACA0141</strain>
    </source>
</reference>
<keyword evidence="8" id="KW-0378">Hydrolase</keyword>
<feature type="transmembrane region" description="Helical" evidence="14">
    <location>
        <begin position="85"/>
        <end position="112"/>
    </location>
</feature>
<dbReference type="RefSeq" id="WP_330483452.1">
    <property type="nucleotide sequence ID" value="NZ_JAZBJZ010000031.1"/>
</dbReference>
<evidence type="ECO:0000313" key="16">
    <source>
        <dbReference type="EMBL" id="MEE3717023.1"/>
    </source>
</evidence>
<evidence type="ECO:0000256" key="1">
    <source>
        <dbReference type="ARBA" id="ARBA00001947"/>
    </source>
</evidence>
<dbReference type="InterPro" id="IPR011990">
    <property type="entry name" value="TPR-like_helical_dom_sf"/>
</dbReference>
<keyword evidence="5" id="KW-0645">Protease</keyword>
<dbReference type="PROSITE" id="PS50005">
    <property type="entry name" value="TPR"/>
    <property type="match status" value="2"/>
</dbReference>
<keyword evidence="11" id="KW-0482">Metalloprotease</keyword>
<dbReference type="GO" id="GO:0008237">
    <property type="term" value="F:metallopeptidase activity"/>
    <property type="evidence" value="ECO:0007669"/>
    <property type="project" value="UniProtKB-KW"/>
</dbReference>
<gene>
    <name evidence="16" type="ORF">V2H45_09725</name>
</gene>
<dbReference type="InterPro" id="IPR052348">
    <property type="entry name" value="Metallopeptidase_M50B"/>
</dbReference>
<comment type="similarity">
    <text evidence="3">Belongs to the peptidase M50B family.</text>
</comment>
<name>A0AAW9Q1E1_9CYAN</name>
<keyword evidence="10 14" id="KW-1133">Transmembrane helix</keyword>
<dbReference type="SMART" id="SM00028">
    <property type="entry name" value="TPR"/>
    <property type="match status" value="6"/>
</dbReference>
<feature type="transmembrane region" description="Helical" evidence="14">
    <location>
        <begin position="236"/>
        <end position="262"/>
    </location>
</feature>
<keyword evidence="12 14" id="KW-0472">Membrane</keyword>
<dbReference type="Pfam" id="PF02163">
    <property type="entry name" value="Peptidase_M50"/>
    <property type="match status" value="1"/>
</dbReference>
<evidence type="ECO:0000256" key="5">
    <source>
        <dbReference type="ARBA" id="ARBA00022670"/>
    </source>
</evidence>
<dbReference type="SUPFAM" id="SSF48452">
    <property type="entry name" value="TPR-like"/>
    <property type="match status" value="1"/>
</dbReference>
<evidence type="ECO:0000256" key="10">
    <source>
        <dbReference type="ARBA" id="ARBA00022989"/>
    </source>
</evidence>
<dbReference type="CDD" id="cd06158">
    <property type="entry name" value="S2P-M50_like_1"/>
    <property type="match status" value="1"/>
</dbReference>
<protein>
    <submittedName>
        <fullName evidence="16">Tetratricopeptide repeat protein</fullName>
    </submittedName>
</protein>
<keyword evidence="7" id="KW-0479">Metal-binding</keyword>
<evidence type="ECO:0000256" key="13">
    <source>
        <dbReference type="PROSITE-ProRule" id="PRU00339"/>
    </source>
</evidence>
<dbReference type="InterPro" id="IPR019734">
    <property type="entry name" value="TPR_rpt"/>
</dbReference>
<dbReference type="PANTHER" id="PTHR35864">
    <property type="entry name" value="ZINC METALLOPROTEASE MJ0611-RELATED"/>
    <property type="match status" value="1"/>
</dbReference>
<evidence type="ECO:0000313" key="17">
    <source>
        <dbReference type="Proteomes" id="UP001333818"/>
    </source>
</evidence>
<dbReference type="Pfam" id="PF13181">
    <property type="entry name" value="TPR_8"/>
    <property type="match status" value="1"/>
</dbReference>
<feature type="repeat" description="TPR" evidence="13">
    <location>
        <begin position="440"/>
        <end position="473"/>
    </location>
</feature>
<dbReference type="NCBIfam" id="NF047558">
    <property type="entry name" value="TPR_END_plus"/>
    <property type="match status" value="1"/>
</dbReference>
<feature type="transmembrane region" description="Helical" evidence="14">
    <location>
        <begin position="197"/>
        <end position="216"/>
    </location>
</feature>
<evidence type="ECO:0000259" key="15">
    <source>
        <dbReference type="Pfam" id="PF02163"/>
    </source>
</evidence>
<comment type="caution">
    <text evidence="16">The sequence shown here is derived from an EMBL/GenBank/DDBJ whole genome shotgun (WGS) entry which is preliminary data.</text>
</comment>
<dbReference type="GO" id="GO:0006508">
    <property type="term" value="P:proteolysis"/>
    <property type="evidence" value="ECO:0007669"/>
    <property type="project" value="UniProtKB-KW"/>
</dbReference>
<keyword evidence="13" id="KW-0802">TPR repeat</keyword>
<evidence type="ECO:0000256" key="4">
    <source>
        <dbReference type="ARBA" id="ARBA00022475"/>
    </source>
</evidence>
<keyword evidence="17" id="KW-1185">Reference proteome</keyword>
<evidence type="ECO:0000256" key="8">
    <source>
        <dbReference type="ARBA" id="ARBA00022801"/>
    </source>
</evidence>